<sequence>MCYSGIIFRTRSVETHKDLLISWNSLRIVSEKMNLLSALALISYITVVFGDCESNSCEPHETCCPGDEPGEHSCCQFPNASCCPDMEFCCPEGTVCEPDTNSCVTETERSGLPLDDVYTDSPLVVKCDRQSYCFDSPCCARGNGQYGCCPFEEGVCCWDKKHCCPSDERCDETSMFCIDEVGNYSPASPHKPTLRKIPGALLL</sequence>
<dbReference type="Gene3D" id="2.10.25.160">
    <property type="entry name" value="Granulin"/>
    <property type="match status" value="2"/>
</dbReference>
<keyword evidence="4" id="KW-1015">Disulfide bond</keyword>
<dbReference type="GO" id="GO:0005576">
    <property type="term" value="C:extracellular region"/>
    <property type="evidence" value="ECO:0007669"/>
    <property type="project" value="UniProtKB-SubCell"/>
</dbReference>
<evidence type="ECO:0000256" key="4">
    <source>
        <dbReference type="ARBA" id="ARBA00023157"/>
    </source>
</evidence>
<dbReference type="Proteomes" id="UP000887013">
    <property type="component" value="Unassembled WGS sequence"/>
</dbReference>
<dbReference type="SMART" id="SM00277">
    <property type="entry name" value="GRAN"/>
    <property type="match status" value="2"/>
</dbReference>
<gene>
    <name evidence="6" type="ORF">NPIL_681861</name>
</gene>
<protein>
    <recommendedName>
        <fullName evidence="5">Granulins domain-containing protein</fullName>
    </recommendedName>
</protein>
<dbReference type="PROSITE" id="PS00799">
    <property type="entry name" value="GRANULINS"/>
    <property type="match status" value="1"/>
</dbReference>
<dbReference type="Pfam" id="PF00396">
    <property type="entry name" value="Granulin"/>
    <property type="match status" value="2"/>
</dbReference>
<organism evidence="6 7">
    <name type="scientific">Nephila pilipes</name>
    <name type="common">Giant wood spider</name>
    <name type="synonym">Nephila maculata</name>
    <dbReference type="NCBI Taxonomy" id="299642"/>
    <lineage>
        <taxon>Eukaryota</taxon>
        <taxon>Metazoa</taxon>
        <taxon>Ecdysozoa</taxon>
        <taxon>Arthropoda</taxon>
        <taxon>Chelicerata</taxon>
        <taxon>Arachnida</taxon>
        <taxon>Araneae</taxon>
        <taxon>Araneomorphae</taxon>
        <taxon>Entelegynae</taxon>
        <taxon>Araneoidea</taxon>
        <taxon>Nephilidae</taxon>
        <taxon>Nephila</taxon>
    </lineage>
</organism>
<dbReference type="AlphaFoldDB" id="A0A8X6PXS6"/>
<comment type="similarity">
    <text evidence="2">Belongs to the granulin family.</text>
</comment>
<dbReference type="EMBL" id="BMAW01073903">
    <property type="protein sequence ID" value="GFT89832.1"/>
    <property type="molecule type" value="Genomic_DNA"/>
</dbReference>
<dbReference type="PANTHER" id="PTHR12274:SF3">
    <property type="entry name" value="PROGRANULIN"/>
    <property type="match status" value="1"/>
</dbReference>
<evidence type="ECO:0000256" key="3">
    <source>
        <dbReference type="ARBA" id="ARBA00022525"/>
    </source>
</evidence>
<comment type="caution">
    <text evidence="6">The sequence shown here is derived from an EMBL/GenBank/DDBJ whole genome shotgun (WGS) entry which is preliminary data.</text>
</comment>
<keyword evidence="3" id="KW-0964">Secreted</keyword>
<dbReference type="InterPro" id="IPR000118">
    <property type="entry name" value="Granulin"/>
</dbReference>
<evidence type="ECO:0000256" key="1">
    <source>
        <dbReference type="ARBA" id="ARBA00004613"/>
    </source>
</evidence>
<dbReference type="InterPro" id="IPR037277">
    <property type="entry name" value="Granulin_sf"/>
</dbReference>
<dbReference type="PANTHER" id="PTHR12274">
    <property type="entry name" value="GRANULIN"/>
    <property type="match status" value="1"/>
</dbReference>
<evidence type="ECO:0000313" key="6">
    <source>
        <dbReference type="EMBL" id="GFT89832.1"/>
    </source>
</evidence>
<evidence type="ECO:0000256" key="2">
    <source>
        <dbReference type="ARBA" id="ARBA00010093"/>
    </source>
</evidence>
<feature type="domain" description="Granulins" evidence="5">
    <location>
        <begin position="157"/>
        <end position="170"/>
    </location>
</feature>
<dbReference type="OrthoDB" id="6432971at2759"/>
<reference evidence="6" key="1">
    <citation type="submission" date="2020-08" db="EMBL/GenBank/DDBJ databases">
        <title>Multicomponent nature underlies the extraordinary mechanical properties of spider dragline silk.</title>
        <authorList>
            <person name="Kono N."/>
            <person name="Nakamura H."/>
            <person name="Mori M."/>
            <person name="Yoshida Y."/>
            <person name="Ohtoshi R."/>
            <person name="Malay A.D."/>
            <person name="Moran D.A.P."/>
            <person name="Tomita M."/>
            <person name="Numata K."/>
            <person name="Arakawa K."/>
        </authorList>
    </citation>
    <scope>NUCLEOTIDE SEQUENCE</scope>
</reference>
<name>A0A8X6PXS6_NEPPI</name>
<evidence type="ECO:0000259" key="5">
    <source>
        <dbReference type="PROSITE" id="PS00799"/>
    </source>
</evidence>
<dbReference type="InterPro" id="IPR039036">
    <property type="entry name" value="Granulin_fam"/>
</dbReference>
<keyword evidence="7" id="KW-1185">Reference proteome</keyword>
<proteinExistence type="inferred from homology"/>
<accession>A0A8X6PXS6</accession>
<comment type="subcellular location">
    <subcellularLocation>
        <location evidence="1">Secreted</location>
    </subcellularLocation>
</comment>
<evidence type="ECO:0000313" key="7">
    <source>
        <dbReference type="Proteomes" id="UP000887013"/>
    </source>
</evidence>